<dbReference type="EMBL" id="RBWW01000003">
    <property type="protein sequence ID" value="RKS75994.1"/>
    <property type="molecule type" value="Genomic_DNA"/>
</dbReference>
<evidence type="ECO:0000313" key="1">
    <source>
        <dbReference type="EMBL" id="RKS75994.1"/>
    </source>
</evidence>
<sequence>MTHKTIPRNSSIDRRTVLGLLSGSLAALAGCSGLSDSSDGGDGSAGPPEDQSDYIEETKIKVVRHCLVLNLFSWRFSVKSLVRPFVVVVVSESS</sequence>
<dbReference type="PROSITE" id="PS51257">
    <property type="entry name" value="PROKAR_LIPOPROTEIN"/>
    <property type="match status" value="1"/>
</dbReference>
<dbReference type="Proteomes" id="UP000268233">
    <property type="component" value="Unassembled WGS sequence"/>
</dbReference>
<proteinExistence type="predicted"/>
<evidence type="ECO:0000313" key="2">
    <source>
        <dbReference type="Proteomes" id="UP000268233"/>
    </source>
</evidence>
<name>A0A495QR66_9EURY</name>
<protein>
    <submittedName>
        <fullName evidence="1">Uncharacterized protein</fullName>
    </submittedName>
</protein>
<organism evidence="1 2">
    <name type="scientific">Haloarcula quadrata</name>
    <dbReference type="NCBI Taxonomy" id="182779"/>
    <lineage>
        <taxon>Archaea</taxon>
        <taxon>Methanobacteriati</taxon>
        <taxon>Methanobacteriota</taxon>
        <taxon>Stenosarchaea group</taxon>
        <taxon>Halobacteria</taxon>
        <taxon>Halobacteriales</taxon>
        <taxon>Haloarculaceae</taxon>
        <taxon>Haloarcula</taxon>
    </lineage>
</organism>
<gene>
    <name evidence="1" type="ORF">BDK61_4620</name>
</gene>
<comment type="caution">
    <text evidence="1">The sequence shown here is derived from an EMBL/GenBank/DDBJ whole genome shotgun (WGS) entry which is preliminary data.</text>
</comment>
<keyword evidence="2" id="KW-1185">Reference proteome</keyword>
<dbReference type="AlphaFoldDB" id="A0A495QR66"/>
<accession>A0A495QR66</accession>
<reference evidence="1 2" key="1">
    <citation type="submission" date="2018-10" db="EMBL/GenBank/DDBJ databases">
        <title>Genomic Encyclopedia of Archaeal and Bacterial Type Strains, Phase II (KMG-II): from individual species to whole genera.</title>
        <authorList>
            <person name="Goeker M."/>
        </authorList>
    </citation>
    <scope>NUCLEOTIDE SEQUENCE [LARGE SCALE GENOMIC DNA]</scope>
    <source>
        <strain evidence="1 2">DSM 11927</strain>
    </source>
</reference>